<feature type="region of interest" description="Disordered" evidence="6">
    <location>
        <begin position="1"/>
        <end position="27"/>
    </location>
</feature>
<keyword evidence="4 7" id="KW-1133">Transmembrane helix</keyword>
<evidence type="ECO:0000256" key="2">
    <source>
        <dbReference type="ARBA" id="ARBA00022448"/>
    </source>
</evidence>
<feature type="transmembrane region" description="Helical" evidence="7">
    <location>
        <begin position="296"/>
        <end position="317"/>
    </location>
</feature>
<feature type="transmembrane region" description="Helical" evidence="7">
    <location>
        <begin position="355"/>
        <end position="376"/>
    </location>
</feature>
<feature type="transmembrane region" description="Helical" evidence="7">
    <location>
        <begin position="329"/>
        <end position="349"/>
    </location>
</feature>
<dbReference type="AlphaFoldDB" id="E8R3A4"/>
<dbReference type="RefSeq" id="WP_013565902.1">
    <property type="nucleotide sequence ID" value="NC_014962.1"/>
</dbReference>
<dbReference type="InterPro" id="IPR036259">
    <property type="entry name" value="MFS_trans_sf"/>
</dbReference>
<dbReference type="Pfam" id="PF07690">
    <property type="entry name" value="MFS_1"/>
    <property type="match status" value="1"/>
</dbReference>
<dbReference type="PROSITE" id="PS50850">
    <property type="entry name" value="MFS"/>
    <property type="match status" value="1"/>
</dbReference>
<evidence type="ECO:0000313" key="9">
    <source>
        <dbReference type="EMBL" id="ADV63614.1"/>
    </source>
</evidence>
<feature type="transmembrane region" description="Helical" evidence="7">
    <location>
        <begin position="175"/>
        <end position="194"/>
    </location>
</feature>
<keyword evidence="5 7" id="KW-0472">Membrane</keyword>
<dbReference type="InterPro" id="IPR044770">
    <property type="entry name" value="MFS_spinster-like"/>
</dbReference>
<dbReference type="KEGG" id="ipa:Isop_3049"/>
<sequence>MDAQPHRDPPETNPDPPSPSVDPSVSNDDLTGQLMSRRVAWWSFTILFGMTLLDYMDRNVLSAVLLNLTADVESGGLGLTNEQGGSLVAVFLVSYSVISPLMSWAGDRYRRSRLLFIGVATWSLATVACGFAQSYEQLIVARCFLGFGEATYGCIAPTLLIDLFPRTFRSRLMSLFYLAMPLGGALGITIGGAVASRYGWSWAFLVVGAPGLAIAFLALLLPDPPRGAGDGLSAENLARAALRRAGWSDYLALFTNRSYVKSVLGMAFYTFAIGGLLVWMPKFLTATRGLDQGRATLMLGAITCVAAILGMALGGWLSDKLALTRPGALFVVPGVAMLLAIPFVILGLFAQSLPLMTLGIFAAEVLMFVNTGPCNAAIANVVMPHLRAVSFGVSVFFIHFLGDIWSPVLMGRLADHFGTAEAMATPTGRWLSWIGATPTLKFGSTTGAAENLLAGLLIVLPALLVSGLVLLSGARDLKRDTQKVQDRLRSAG</sequence>
<evidence type="ECO:0000256" key="5">
    <source>
        <dbReference type="ARBA" id="ARBA00023136"/>
    </source>
</evidence>
<dbReference type="GO" id="GO:0016020">
    <property type="term" value="C:membrane"/>
    <property type="evidence" value="ECO:0007669"/>
    <property type="project" value="UniProtKB-SubCell"/>
</dbReference>
<feature type="compositionally biased region" description="Pro residues" evidence="6">
    <location>
        <begin position="11"/>
        <end position="20"/>
    </location>
</feature>
<feature type="transmembrane region" description="Helical" evidence="7">
    <location>
        <begin position="452"/>
        <end position="473"/>
    </location>
</feature>
<feature type="transmembrane region" description="Helical" evidence="7">
    <location>
        <begin position="388"/>
        <end position="408"/>
    </location>
</feature>
<keyword evidence="3 7" id="KW-0812">Transmembrane</keyword>
<dbReference type="PANTHER" id="PTHR23505">
    <property type="entry name" value="SPINSTER"/>
    <property type="match status" value="1"/>
</dbReference>
<dbReference type="eggNOG" id="COG2271">
    <property type="taxonomic scope" value="Bacteria"/>
</dbReference>
<feature type="domain" description="Major facilitator superfamily (MFS) profile" evidence="8">
    <location>
        <begin position="43"/>
        <end position="479"/>
    </location>
</feature>
<dbReference type="InterPro" id="IPR011701">
    <property type="entry name" value="MFS"/>
</dbReference>
<dbReference type="HOGENOM" id="CLU_001265_5_12_0"/>
<evidence type="ECO:0000256" key="7">
    <source>
        <dbReference type="SAM" id="Phobius"/>
    </source>
</evidence>
<name>E8R3A4_ISOPI</name>
<feature type="transmembrane region" description="Helical" evidence="7">
    <location>
        <begin position="39"/>
        <end position="56"/>
    </location>
</feature>
<evidence type="ECO:0000259" key="8">
    <source>
        <dbReference type="PROSITE" id="PS50850"/>
    </source>
</evidence>
<dbReference type="InParanoid" id="E8R3A4"/>
<dbReference type="STRING" id="575540.Isop_3049"/>
<dbReference type="GO" id="GO:0022857">
    <property type="term" value="F:transmembrane transporter activity"/>
    <property type="evidence" value="ECO:0007669"/>
    <property type="project" value="InterPro"/>
</dbReference>
<gene>
    <name evidence="9" type="ordered locus">Isop_3049</name>
</gene>
<dbReference type="InterPro" id="IPR020846">
    <property type="entry name" value="MFS_dom"/>
</dbReference>
<feature type="transmembrane region" description="Helical" evidence="7">
    <location>
        <begin position="114"/>
        <end position="133"/>
    </location>
</feature>
<feature type="compositionally biased region" description="Basic and acidic residues" evidence="6">
    <location>
        <begin position="1"/>
        <end position="10"/>
    </location>
</feature>
<protein>
    <submittedName>
        <fullName evidence="9">Major facilitator superfamily MFS_1</fullName>
    </submittedName>
</protein>
<dbReference type="PANTHER" id="PTHR23505:SF79">
    <property type="entry name" value="PROTEIN SPINSTER"/>
    <property type="match status" value="1"/>
</dbReference>
<organism evidence="9 10">
    <name type="scientific">Isosphaera pallida (strain ATCC 43644 / DSM 9630 / IS1B)</name>
    <dbReference type="NCBI Taxonomy" id="575540"/>
    <lineage>
        <taxon>Bacteria</taxon>
        <taxon>Pseudomonadati</taxon>
        <taxon>Planctomycetota</taxon>
        <taxon>Planctomycetia</taxon>
        <taxon>Isosphaerales</taxon>
        <taxon>Isosphaeraceae</taxon>
        <taxon>Isosphaera</taxon>
    </lineage>
</organism>
<keyword evidence="10" id="KW-1185">Reference proteome</keyword>
<reference evidence="9 10" key="2">
    <citation type="journal article" date="2011" name="Stand. Genomic Sci.">
        <title>Complete genome sequence of Isosphaera pallida type strain (IS1B).</title>
        <authorList>
            <consortium name="US DOE Joint Genome Institute (JGI-PGF)"/>
            <person name="Goker M."/>
            <person name="Cleland D."/>
            <person name="Saunders E."/>
            <person name="Lapidus A."/>
            <person name="Nolan M."/>
            <person name="Lucas S."/>
            <person name="Hammon N."/>
            <person name="Deshpande S."/>
            <person name="Cheng J.F."/>
            <person name="Tapia R."/>
            <person name="Han C."/>
            <person name="Goodwin L."/>
            <person name="Pitluck S."/>
            <person name="Liolios K."/>
            <person name="Pagani I."/>
            <person name="Ivanova N."/>
            <person name="Mavromatis K."/>
            <person name="Pati A."/>
            <person name="Chen A."/>
            <person name="Palaniappan K."/>
            <person name="Land M."/>
            <person name="Hauser L."/>
            <person name="Chang Y.J."/>
            <person name="Jeffries C.D."/>
            <person name="Detter J.C."/>
            <person name="Beck B."/>
            <person name="Woyke T."/>
            <person name="Bristow J."/>
            <person name="Eisen J.A."/>
            <person name="Markowitz V."/>
            <person name="Hugenholtz P."/>
            <person name="Kyrpides N.C."/>
            <person name="Klenk H.P."/>
        </authorList>
    </citation>
    <scope>NUCLEOTIDE SEQUENCE [LARGE SCALE GENOMIC DNA]</scope>
    <source>
        <strain evidence="10">ATCC 43644 / DSM 9630 / IS1B</strain>
    </source>
</reference>
<reference key="1">
    <citation type="submission" date="2010-11" db="EMBL/GenBank/DDBJ databases">
        <title>The complete sequence of chromosome of Isophaera pallida ATCC 43644.</title>
        <authorList>
            <consortium name="US DOE Joint Genome Institute (JGI-PGF)"/>
            <person name="Lucas S."/>
            <person name="Copeland A."/>
            <person name="Lapidus A."/>
            <person name="Bruce D."/>
            <person name="Goodwin L."/>
            <person name="Pitluck S."/>
            <person name="Kyrpides N."/>
            <person name="Mavromatis K."/>
            <person name="Pagani I."/>
            <person name="Ivanova N."/>
            <person name="Saunders E."/>
            <person name="Brettin T."/>
            <person name="Detter J.C."/>
            <person name="Han C."/>
            <person name="Tapia R."/>
            <person name="Land M."/>
            <person name="Hauser L."/>
            <person name="Markowitz V."/>
            <person name="Cheng J.-F."/>
            <person name="Hugenholtz P."/>
            <person name="Woyke T."/>
            <person name="Wu D."/>
            <person name="Eisen J.A."/>
        </authorList>
    </citation>
    <scope>NUCLEOTIDE SEQUENCE</scope>
    <source>
        <strain>ATCC 43644</strain>
    </source>
</reference>
<dbReference type="Proteomes" id="UP000008631">
    <property type="component" value="Chromosome"/>
</dbReference>
<feature type="transmembrane region" description="Helical" evidence="7">
    <location>
        <begin position="84"/>
        <end position="102"/>
    </location>
</feature>
<dbReference type="EMBL" id="CP002353">
    <property type="protein sequence ID" value="ADV63614.1"/>
    <property type="molecule type" value="Genomic_DNA"/>
</dbReference>
<evidence type="ECO:0000256" key="3">
    <source>
        <dbReference type="ARBA" id="ARBA00022692"/>
    </source>
</evidence>
<feature type="transmembrane region" description="Helical" evidence="7">
    <location>
        <begin position="263"/>
        <end position="284"/>
    </location>
</feature>
<accession>E8R3A4</accession>
<feature type="transmembrane region" description="Helical" evidence="7">
    <location>
        <begin position="200"/>
        <end position="221"/>
    </location>
</feature>
<evidence type="ECO:0000256" key="6">
    <source>
        <dbReference type="SAM" id="MobiDB-lite"/>
    </source>
</evidence>
<feature type="transmembrane region" description="Helical" evidence="7">
    <location>
        <begin position="139"/>
        <end position="163"/>
    </location>
</feature>
<comment type="subcellular location">
    <subcellularLocation>
        <location evidence="1">Membrane</location>
        <topology evidence="1">Multi-pass membrane protein</topology>
    </subcellularLocation>
</comment>
<dbReference type="SUPFAM" id="SSF103473">
    <property type="entry name" value="MFS general substrate transporter"/>
    <property type="match status" value="1"/>
</dbReference>
<proteinExistence type="predicted"/>
<dbReference type="Gene3D" id="1.20.1250.20">
    <property type="entry name" value="MFS general substrate transporter like domains"/>
    <property type="match status" value="1"/>
</dbReference>
<keyword evidence="2" id="KW-0813">Transport</keyword>
<evidence type="ECO:0000256" key="4">
    <source>
        <dbReference type="ARBA" id="ARBA00022989"/>
    </source>
</evidence>
<evidence type="ECO:0000256" key="1">
    <source>
        <dbReference type="ARBA" id="ARBA00004141"/>
    </source>
</evidence>
<dbReference type="CDD" id="cd17328">
    <property type="entry name" value="MFS_spinster_like"/>
    <property type="match status" value="1"/>
</dbReference>
<evidence type="ECO:0000313" key="10">
    <source>
        <dbReference type="Proteomes" id="UP000008631"/>
    </source>
</evidence>